<evidence type="ECO:0000313" key="1">
    <source>
        <dbReference type="EMBL" id="GET38332.1"/>
    </source>
</evidence>
<reference evidence="1" key="1">
    <citation type="submission" date="2019-10" db="EMBL/GenBank/DDBJ databases">
        <title>Draft genome sequece of Microseira wollei NIES-4236.</title>
        <authorList>
            <person name="Yamaguchi H."/>
            <person name="Suzuki S."/>
            <person name="Kawachi M."/>
        </authorList>
    </citation>
    <scope>NUCLEOTIDE SEQUENCE</scope>
    <source>
        <strain evidence="1">NIES-4236</strain>
    </source>
</reference>
<gene>
    <name evidence="1" type="ORF">MiSe_30880</name>
</gene>
<dbReference type="Proteomes" id="UP001050975">
    <property type="component" value="Unassembled WGS sequence"/>
</dbReference>
<comment type="caution">
    <text evidence="1">The sequence shown here is derived from an EMBL/GenBank/DDBJ whole genome shotgun (WGS) entry which is preliminary data.</text>
</comment>
<proteinExistence type="predicted"/>
<dbReference type="AlphaFoldDB" id="A0AAV3XDB0"/>
<sequence>MSYLDQLHPWCIIRFLPNAQNITVCRLRRRSDAEAHLQILRQMVPTATYKIVFDGMIYKPDPTKQQKFRSS</sequence>
<organism evidence="1 2">
    <name type="scientific">Microseira wollei NIES-4236</name>
    <dbReference type="NCBI Taxonomy" id="2530354"/>
    <lineage>
        <taxon>Bacteria</taxon>
        <taxon>Bacillati</taxon>
        <taxon>Cyanobacteriota</taxon>
        <taxon>Cyanophyceae</taxon>
        <taxon>Oscillatoriophycideae</taxon>
        <taxon>Aerosakkonematales</taxon>
        <taxon>Aerosakkonemataceae</taxon>
        <taxon>Microseira</taxon>
    </lineage>
</organism>
<keyword evidence="2" id="KW-1185">Reference proteome</keyword>
<evidence type="ECO:0000313" key="2">
    <source>
        <dbReference type="Proteomes" id="UP001050975"/>
    </source>
</evidence>
<name>A0AAV3XDB0_9CYAN</name>
<accession>A0AAV3XDB0</accession>
<protein>
    <submittedName>
        <fullName evidence="1">Uncharacterized protein</fullName>
    </submittedName>
</protein>
<dbReference type="EMBL" id="BLAY01000043">
    <property type="protein sequence ID" value="GET38332.1"/>
    <property type="molecule type" value="Genomic_DNA"/>
</dbReference>